<dbReference type="InterPro" id="IPR036922">
    <property type="entry name" value="Rieske_2Fe-2S_sf"/>
</dbReference>
<accession>A0A848DK95</accession>
<evidence type="ECO:0000259" key="5">
    <source>
        <dbReference type="PROSITE" id="PS51296"/>
    </source>
</evidence>
<dbReference type="PANTHER" id="PTHR21496:SF23">
    <property type="entry name" value="3-PHENYLPROPIONATE_CINNAMIC ACID DIOXYGENASE FERREDOXIN SUBUNIT"/>
    <property type="match status" value="1"/>
</dbReference>
<gene>
    <name evidence="6" type="ORF">HF519_15195</name>
</gene>
<dbReference type="Gene3D" id="2.102.10.10">
    <property type="entry name" value="Rieske [2Fe-2S] iron-sulphur domain"/>
    <property type="match status" value="1"/>
</dbReference>
<dbReference type="SUPFAM" id="SSF50022">
    <property type="entry name" value="ISP domain"/>
    <property type="match status" value="1"/>
</dbReference>
<keyword evidence="7" id="KW-1185">Reference proteome</keyword>
<evidence type="ECO:0000313" key="6">
    <source>
        <dbReference type="EMBL" id="NMH92891.1"/>
    </source>
</evidence>
<dbReference type="GO" id="GO:0004497">
    <property type="term" value="F:monooxygenase activity"/>
    <property type="evidence" value="ECO:0007669"/>
    <property type="project" value="UniProtKB-ARBA"/>
</dbReference>
<evidence type="ECO:0000256" key="4">
    <source>
        <dbReference type="ARBA" id="ARBA00023014"/>
    </source>
</evidence>
<evidence type="ECO:0000313" key="7">
    <source>
        <dbReference type="Proteomes" id="UP000586918"/>
    </source>
</evidence>
<keyword evidence="4" id="KW-0411">Iron-sulfur</keyword>
<keyword evidence="1" id="KW-0001">2Fe-2S</keyword>
<name>A0A848DK95_9PSEU</name>
<dbReference type="InterPro" id="IPR017941">
    <property type="entry name" value="Rieske_2Fe-2S"/>
</dbReference>
<comment type="caution">
    <text evidence="6">The sequence shown here is derived from an EMBL/GenBank/DDBJ whole genome shotgun (WGS) entry which is preliminary data.</text>
</comment>
<organism evidence="6 7">
    <name type="scientific">Pseudonocardia bannensis</name>
    <dbReference type="NCBI Taxonomy" id="630973"/>
    <lineage>
        <taxon>Bacteria</taxon>
        <taxon>Bacillati</taxon>
        <taxon>Actinomycetota</taxon>
        <taxon>Actinomycetes</taxon>
        <taxon>Pseudonocardiales</taxon>
        <taxon>Pseudonocardiaceae</taxon>
        <taxon>Pseudonocardia</taxon>
    </lineage>
</organism>
<dbReference type="RefSeq" id="WP_169413597.1">
    <property type="nucleotide sequence ID" value="NZ_JAAXKZ010000051.1"/>
</dbReference>
<evidence type="ECO:0000256" key="2">
    <source>
        <dbReference type="ARBA" id="ARBA00022723"/>
    </source>
</evidence>
<keyword evidence="3" id="KW-0408">Iron</keyword>
<dbReference type="GO" id="GO:0046872">
    <property type="term" value="F:metal ion binding"/>
    <property type="evidence" value="ECO:0007669"/>
    <property type="project" value="UniProtKB-KW"/>
</dbReference>
<dbReference type="EMBL" id="JAAXKZ010000051">
    <property type="protein sequence ID" value="NMH92891.1"/>
    <property type="molecule type" value="Genomic_DNA"/>
</dbReference>
<dbReference type="Proteomes" id="UP000586918">
    <property type="component" value="Unassembled WGS sequence"/>
</dbReference>
<reference evidence="6 7" key="1">
    <citation type="submission" date="2020-04" db="EMBL/GenBank/DDBJ databases">
        <authorList>
            <person name="Klaysubun C."/>
            <person name="Duangmal K."/>
            <person name="Lipun K."/>
        </authorList>
    </citation>
    <scope>NUCLEOTIDE SEQUENCE [LARGE SCALE GENOMIC DNA]</scope>
    <source>
        <strain evidence="6 7">DSM 45300</strain>
    </source>
</reference>
<dbReference type="PROSITE" id="PS51296">
    <property type="entry name" value="RIESKE"/>
    <property type="match status" value="1"/>
</dbReference>
<feature type="domain" description="Rieske" evidence="5">
    <location>
        <begin position="11"/>
        <end position="107"/>
    </location>
</feature>
<proteinExistence type="predicted"/>
<dbReference type="Pfam" id="PF00355">
    <property type="entry name" value="Rieske"/>
    <property type="match status" value="1"/>
</dbReference>
<dbReference type="PANTHER" id="PTHR21496">
    <property type="entry name" value="FERREDOXIN-RELATED"/>
    <property type="match status" value="1"/>
</dbReference>
<protein>
    <submittedName>
        <fullName evidence="6">Rieske 2Fe-2S domain-containing protein</fullName>
    </submittedName>
</protein>
<evidence type="ECO:0000256" key="3">
    <source>
        <dbReference type="ARBA" id="ARBA00023004"/>
    </source>
</evidence>
<dbReference type="GO" id="GO:0051537">
    <property type="term" value="F:2 iron, 2 sulfur cluster binding"/>
    <property type="evidence" value="ECO:0007669"/>
    <property type="project" value="UniProtKB-KW"/>
</dbReference>
<keyword evidence="2" id="KW-0479">Metal-binding</keyword>
<sequence length="113" mass="12008">MTERAALRAGWIPVCPTEQLATDGRAAVDLPSGERCLVFNVEGALYAVSATCSHRALSIEGGPVQGTTIVCPWHKARFDMATGKGTRPAREPLKTFAVAVIDGTVCVHEKEGE</sequence>
<dbReference type="GO" id="GO:0016705">
    <property type="term" value="F:oxidoreductase activity, acting on paired donors, with incorporation or reduction of molecular oxygen"/>
    <property type="evidence" value="ECO:0007669"/>
    <property type="project" value="UniProtKB-ARBA"/>
</dbReference>
<evidence type="ECO:0000256" key="1">
    <source>
        <dbReference type="ARBA" id="ARBA00022714"/>
    </source>
</evidence>
<dbReference type="AlphaFoldDB" id="A0A848DK95"/>